<dbReference type="InterPro" id="IPR027417">
    <property type="entry name" value="P-loop_NTPase"/>
</dbReference>
<name>A0A4Q7Y1V9_9BACT</name>
<dbReference type="PANTHER" id="PTHR36153:SF1">
    <property type="entry name" value="TYPE VI SECRETION SYSTEM COMPONENT TSSM1"/>
    <property type="match status" value="1"/>
</dbReference>
<organism evidence="4 5">
    <name type="scientific">Edaphobacter modestus</name>
    <dbReference type="NCBI Taxonomy" id="388466"/>
    <lineage>
        <taxon>Bacteria</taxon>
        <taxon>Pseudomonadati</taxon>
        <taxon>Acidobacteriota</taxon>
        <taxon>Terriglobia</taxon>
        <taxon>Terriglobales</taxon>
        <taxon>Acidobacteriaceae</taxon>
        <taxon>Edaphobacter</taxon>
    </lineage>
</organism>
<evidence type="ECO:0000313" key="5">
    <source>
        <dbReference type="Proteomes" id="UP000292958"/>
    </source>
</evidence>
<feature type="domain" description="Type VI secretion system component TssM1 N-terminal" evidence="3">
    <location>
        <begin position="157"/>
        <end position="430"/>
    </location>
</feature>
<proteinExistence type="predicted"/>
<dbReference type="EMBL" id="SHKW01000007">
    <property type="protein sequence ID" value="RZU29755.1"/>
    <property type="molecule type" value="Genomic_DNA"/>
</dbReference>
<dbReference type="Proteomes" id="UP000292958">
    <property type="component" value="Unassembled WGS sequence"/>
</dbReference>
<keyword evidence="2" id="KW-1133">Transmembrane helix</keyword>
<dbReference type="InterPro" id="IPR025743">
    <property type="entry name" value="TssM1_N"/>
</dbReference>
<reference evidence="4 5" key="1">
    <citation type="submission" date="2019-02" db="EMBL/GenBank/DDBJ databases">
        <title>Genomic Encyclopedia of Archaeal and Bacterial Type Strains, Phase II (KMG-II): from individual species to whole genera.</title>
        <authorList>
            <person name="Goeker M."/>
        </authorList>
    </citation>
    <scope>NUCLEOTIDE SEQUENCE [LARGE SCALE GENOMIC DNA]</scope>
    <source>
        <strain evidence="4 5">DSM 18101</strain>
    </source>
</reference>
<keyword evidence="2" id="KW-0472">Membrane</keyword>
<dbReference type="Gene3D" id="3.40.50.300">
    <property type="entry name" value="P-loop containing nucleotide triphosphate hydrolases"/>
    <property type="match status" value="1"/>
</dbReference>
<accession>A0A4Q7Y1V9</accession>
<dbReference type="SUPFAM" id="SSF52540">
    <property type="entry name" value="P-loop containing nucleoside triphosphate hydrolases"/>
    <property type="match status" value="1"/>
</dbReference>
<sequence>MMTAFILATPGVIPLLWGCLVLLLLFLLVLIIYIGWRARRAAAPRPALSADPTASATADSDDVTPALASELPAAFSGAIDILRARAHGQDIRYTLPWFLLLGPAGAGKSSLISDSSLSNQVDEQIQLEHSAGFTWSFFDSGIVIDVGGWALSSGVESASAWRRLLRLFLNHRPARPLDGILLAIPASDLTGPKALSHAALVERGALIQQRLKQITQTLSFQLPIYIILTKCDAIPGFSEFTAELIPEELQQIFGWSKPQNDSIAFHPEWVDEGIDSMRVSLERKQGELFALNEPGPGRDAMFFFPGELFSLSPNLRLLLSRAMRGNDHTPPPLLRGIYCCGSMDFQPPASTASPHLIPVSVPVGVHGRDTSNSQPANYSWAAHQIESWLRSDLQIAFVQDLFLKRIFAEKGLATPLARHFASRDHTRTILQIVSATIAAVLTIGTAFAYHRLSVDQQHLVPLLDTIQTDLQIPPRMGDDAFTTGRHAGAETLIHAMAGFKTEGFRSVFIPASWFNDVNTSIRLAMIPAFRVLILERFHQGLEARMRQLSDPYRLPLPNIPGISPNHIAPPTESLSQIPEYLQMQAFIQQTSQLQQFVSIYDKLSKHDSGLPVSSIIDLDGYLQHRRSAVSDSEVSNPYFNQAVHDADWIPLYFDDETRRKLSVKGLSLAQNLCDAWIEHNPTRTVSEQLAGHIKTLSLPSRHSYQELSETRASFSSTIRTYNAPDLQWAGAEDFIMPASLAAVTVIPFANNALFTSTLRDEASAYATESFARFASATDEIATSLTGNLVEVDDGKLGLSDDAQKMQVALENLMSLSFMSNYTYAGDSLSNPSPPRSFTWNKSSLEAAATLPSIYQRYLNEDLDQAPVSLRSAFSRIASEQLSHTLELALDQAMQPARPIGNSARFSDLNQRAQAFADVAGTITSLAAVLQQSNLHAPLVQLTQSSVNEAGDLLLAFDRTLDAERPYGVSTDAFRRWTADGKPSAQIFDASTPDAIDAYLAAQRNTVEELTASAAPLVDFLRSSRVSLPPRISRVLSRWQGLISAVDHYKAKRPGNSLQLLEDFIATGADKFAASRSCDAGRFSTARQTDYFSLENAQFRSALVLRCQAIYSESFNRSYSQLAARFNRDLAGRFPFATLESSSLLEADPEFVAGVFGQHDAFGDLLSTTADTPLEAHIFLSELQATRPWFTTLLSTATSGQPPSLDILPAFRVNREQEIAGNQIIDWSLQVGADVIHASDAERKLHWNVGDPVRLSLRWAKDAPYLPAPASSQPHSGYDLIVFGDTITYAFKDSWSLLRMIRTFAPSMRKNDRPNSTEPFTLALSIPEIPASANSARLQPVATSRALVFLRLLLSTPGEKQNIQSDFFPVAAPSLTPPTTLSGNSFSSPSGATLNRQGGNGR</sequence>
<evidence type="ECO:0000259" key="3">
    <source>
        <dbReference type="Pfam" id="PF14331"/>
    </source>
</evidence>
<feature type="transmembrane region" description="Helical" evidence="2">
    <location>
        <begin position="12"/>
        <end position="36"/>
    </location>
</feature>
<evidence type="ECO:0000256" key="2">
    <source>
        <dbReference type="SAM" id="Phobius"/>
    </source>
</evidence>
<dbReference type="OrthoDB" id="9758229at2"/>
<gene>
    <name evidence="4" type="ORF">BDD14_6373</name>
</gene>
<dbReference type="Pfam" id="PF14331">
    <property type="entry name" value="IcmF-related_N"/>
    <property type="match status" value="1"/>
</dbReference>
<comment type="caution">
    <text evidence="4">The sequence shown here is derived from an EMBL/GenBank/DDBJ whole genome shotgun (WGS) entry which is preliminary data.</text>
</comment>
<dbReference type="RefSeq" id="WP_130425062.1">
    <property type="nucleotide sequence ID" value="NZ_SHKW01000007.1"/>
</dbReference>
<dbReference type="PANTHER" id="PTHR36153">
    <property type="entry name" value="INNER MEMBRANE PROTEIN-RELATED"/>
    <property type="match status" value="1"/>
</dbReference>
<keyword evidence="2" id="KW-0812">Transmembrane</keyword>
<dbReference type="InterPro" id="IPR053156">
    <property type="entry name" value="T6SS_TssM-like"/>
</dbReference>
<keyword evidence="5" id="KW-1185">Reference proteome</keyword>
<evidence type="ECO:0000313" key="4">
    <source>
        <dbReference type="EMBL" id="RZU29755.1"/>
    </source>
</evidence>
<protein>
    <submittedName>
        <fullName evidence="4">ImcF (Intracellular multiplication and macrophage-killing)-related protein</fullName>
    </submittedName>
</protein>
<feature type="region of interest" description="Disordered" evidence="1">
    <location>
        <begin position="1378"/>
        <end position="1401"/>
    </location>
</feature>
<evidence type="ECO:0000256" key="1">
    <source>
        <dbReference type="SAM" id="MobiDB-lite"/>
    </source>
</evidence>